<name>A0A857DK59_9FIRM</name>
<sequence length="249" mass="29611">MQKVFHKVIKCGNVIEVYKYSERMINKKTADKGGRKKNGKEGSKERKEEYQKTVNYRAREKIRRLILSNFDDQSIFLTLTFAENVRDLQRANKEFKKFIQRIRRRQDDFKYVCVIEFQKRGAVHYHLVCNLLKVWTDEEGRKGYSREIAEIWGNGFCDARELTNVDNIGAYVVKYLQKNFKDDRLSGQKRFFYSKGLIQPEELTLDEGKQAWVDTLEGEFYPVYSSVYSGFFTGQVEYREYNLKRGKMV</sequence>
<protein>
    <submittedName>
        <fullName evidence="3">Rep protein</fullName>
    </submittedName>
</protein>
<evidence type="ECO:0000259" key="2">
    <source>
        <dbReference type="Pfam" id="PF23343"/>
    </source>
</evidence>
<dbReference type="Proteomes" id="UP000430508">
    <property type="component" value="Chromosome"/>
</dbReference>
<dbReference type="EMBL" id="CP046996">
    <property type="protein sequence ID" value="QHA00536.1"/>
    <property type="molecule type" value="Genomic_DNA"/>
</dbReference>
<feature type="domain" description="Replication-associated protein ORF2/G2P" evidence="2">
    <location>
        <begin position="75"/>
        <end position="179"/>
    </location>
</feature>
<dbReference type="InterPro" id="IPR056906">
    <property type="entry name" value="ORF2/G2P_dom"/>
</dbReference>
<evidence type="ECO:0000313" key="3">
    <source>
        <dbReference type="EMBL" id="QHA00536.1"/>
    </source>
</evidence>
<gene>
    <name evidence="3" type="ORF">GQ588_07780</name>
</gene>
<reference evidence="3 4" key="1">
    <citation type="submission" date="2019-12" db="EMBL/GenBank/DDBJ databases">
        <title>Sequence classification of anaerobic respiratory reductive dehalogenases: First we see many, then we see few.</title>
        <authorList>
            <person name="Molenda O."/>
            <person name="Puentes Jacome L.A."/>
            <person name="Cao X."/>
            <person name="Nesbo C.L."/>
            <person name="Tang S."/>
            <person name="Morson N."/>
            <person name="Patron J."/>
            <person name="Lomheim L."/>
            <person name="Wishart D.S."/>
            <person name="Edwards E.A."/>
        </authorList>
    </citation>
    <scope>NUCLEOTIDE SEQUENCE [LARGE SCALE GENOMIC DNA]</scope>
    <source>
        <strain evidence="3 4">12DCA</strain>
    </source>
</reference>
<evidence type="ECO:0000256" key="1">
    <source>
        <dbReference type="SAM" id="MobiDB-lite"/>
    </source>
</evidence>
<organism evidence="3 4">
    <name type="scientific">Dehalobacter restrictus</name>
    <dbReference type="NCBI Taxonomy" id="55583"/>
    <lineage>
        <taxon>Bacteria</taxon>
        <taxon>Bacillati</taxon>
        <taxon>Bacillota</taxon>
        <taxon>Clostridia</taxon>
        <taxon>Eubacteriales</taxon>
        <taxon>Desulfitobacteriaceae</taxon>
        <taxon>Dehalobacter</taxon>
    </lineage>
</organism>
<accession>A0A857DK59</accession>
<dbReference type="RefSeq" id="WP_158208239.1">
    <property type="nucleotide sequence ID" value="NZ_CP046996.1"/>
</dbReference>
<feature type="region of interest" description="Disordered" evidence="1">
    <location>
        <begin position="29"/>
        <end position="50"/>
    </location>
</feature>
<dbReference type="AlphaFoldDB" id="A0A857DK59"/>
<evidence type="ECO:0000313" key="4">
    <source>
        <dbReference type="Proteomes" id="UP000430508"/>
    </source>
</evidence>
<dbReference type="Pfam" id="PF23343">
    <property type="entry name" value="REP_ORF2-G2P"/>
    <property type="match status" value="1"/>
</dbReference>
<proteinExistence type="predicted"/>